<dbReference type="Pfam" id="PF13432">
    <property type="entry name" value="TPR_16"/>
    <property type="match status" value="1"/>
</dbReference>
<keyword evidence="1" id="KW-0677">Repeat</keyword>
<dbReference type="PROSITE" id="PS50005">
    <property type="entry name" value="TPR"/>
    <property type="match status" value="3"/>
</dbReference>
<feature type="transmembrane region" description="Helical" evidence="3">
    <location>
        <begin position="240"/>
        <end position="258"/>
    </location>
</feature>
<proteinExistence type="predicted"/>
<dbReference type="Gene3D" id="1.25.40.10">
    <property type="entry name" value="Tetratricopeptide repeat domain"/>
    <property type="match status" value="1"/>
</dbReference>
<keyword evidence="2" id="KW-0802">TPR repeat</keyword>
<dbReference type="Pfam" id="PF07719">
    <property type="entry name" value="TPR_2"/>
    <property type="match status" value="1"/>
</dbReference>
<keyword evidence="3" id="KW-1133">Transmembrane helix</keyword>
<evidence type="ECO:0000256" key="3">
    <source>
        <dbReference type="SAM" id="Phobius"/>
    </source>
</evidence>
<evidence type="ECO:0000256" key="2">
    <source>
        <dbReference type="ARBA" id="ARBA00022803"/>
    </source>
</evidence>
<keyword evidence="3" id="KW-0812">Transmembrane</keyword>
<feature type="transmembrane region" description="Helical" evidence="3">
    <location>
        <begin position="279"/>
        <end position="301"/>
    </location>
</feature>
<evidence type="ECO:0000256" key="1">
    <source>
        <dbReference type="ARBA" id="ARBA00022737"/>
    </source>
</evidence>
<accession>A0A3B1DKC0</accession>
<evidence type="ECO:0000313" key="4">
    <source>
        <dbReference type="EMBL" id="VAX32135.1"/>
    </source>
</evidence>
<feature type="transmembrane region" description="Helical" evidence="3">
    <location>
        <begin position="340"/>
        <end position="362"/>
    </location>
</feature>
<dbReference type="SUPFAM" id="SSF48452">
    <property type="entry name" value="TPR-like"/>
    <property type="match status" value="1"/>
</dbReference>
<feature type="transmembrane region" description="Helical" evidence="3">
    <location>
        <begin position="393"/>
        <end position="411"/>
    </location>
</feature>
<name>A0A3B1DKC0_9ZZZZ</name>
<feature type="transmembrane region" description="Helical" evidence="3">
    <location>
        <begin position="12"/>
        <end position="31"/>
    </location>
</feature>
<dbReference type="InterPro" id="IPR011990">
    <property type="entry name" value="TPR-like_helical_dom_sf"/>
</dbReference>
<organism evidence="4">
    <name type="scientific">hydrothermal vent metagenome</name>
    <dbReference type="NCBI Taxonomy" id="652676"/>
    <lineage>
        <taxon>unclassified sequences</taxon>
        <taxon>metagenomes</taxon>
        <taxon>ecological metagenomes</taxon>
    </lineage>
</organism>
<feature type="transmembrane region" description="Helical" evidence="3">
    <location>
        <begin position="313"/>
        <end position="333"/>
    </location>
</feature>
<gene>
    <name evidence="4" type="ORF">MNBD_NITROSPINAE05-1101</name>
</gene>
<dbReference type="InterPro" id="IPR052346">
    <property type="entry name" value="O-mannosyl-transferase_TMTC"/>
</dbReference>
<dbReference type="PANTHER" id="PTHR44227:SF3">
    <property type="entry name" value="PROTEIN O-MANNOSYL-TRANSFERASE TMTC4"/>
    <property type="match status" value="1"/>
</dbReference>
<keyword evidence="3" id="KW-0472">Membrane</keyword>
<dbReference type="EMBL" id="UOGG01000186">
    <property type="protein sequence ID" value="VAX32135.1"/>
    <property type="molecule type" value="Genomic_DNA"/>
</dbReference>
<feature type="transmembrane region" description="Helical" evidence="3">
    <location>
        <begin position="368"/>
        <end position="386"/>
    </location>
</feature>
<dbReference type="SMART" id="SM00028">
    <property type="entry name" value="TPR"/>
    <property type="match status" value="4"/>
</dbReference>
<dbReference type="InterPro" id="IPR013105">
    <property type="entry name" value="TPR_2"/>
</dbReference>
<reference evidence="4" key="1">
    <citation type="submission" date="2018-06" db="EMBL/GenBank/DDBJ databases">
        <authorList>
            <person name="Zhirakovskaya E."/>
        </authorList>
    </citation>
    <scope>NUCLEOTIDE SEQUENCE</scope>
</reference>
<feature type="transmembrane region" description="Helical" evidence="3">
    <location>
        <begin position="193"/>
        <end position="220"/>
    </location>
</feature>
<dbReference type="PANTHER" id="PTHR44227">
    <property type="match status" value="1"/>
</dbReference>
<protein>
    <submittedName>
        <fullName evidence="4">Uncharacterized protein</fullName>
    </submittedName>
</protein>
<feature type="transmembrane region" description="Helical" evidence="3">
    <location>
        <begin position="90"/>
        <end position="110"/>
    </location>
</feature>
<dbReference type="InterPro" id="IPR019734">
    <property type="entry name" value="TPR_rpt"/>
</dbReference>
<dbReference type="AlphaFoldDB" id="A0A3B1DKC0"/>
<dbReference type="PROSITE" id="PS50293">
    <property type="entry name" value="TPR_REGION"/>
    <property type="match status" value="1"/>
</dbReference>
<sequence>MTNKAKPDRACVKVQVLCCALIAFIGILVFGNHLKNSFQFDSVAYIVNNQSLEAPEEMLTLGYWTRGVFSRSLLQVSMAFNAQLGQKQAFGYHLFNLTFHVFNALLLFFITRKLCLDFARASNAGWADNIQMISLFTALLFLCHPLQTESVVYIMSRSEVLSATFYLGGFYLFQSSMENGRRVASLWKFARVLLLLVIIFIAGFSVKQTLVTLPAVLLLYSLCLLDVQSRPIRFLKRWRWVLTGVIFLAGVLLLKKLLSDETFLIGPSNPAEMVGRKNYLLSQPSVLIFYYLKLLAFPFNLNIDPDIPVVTELFSLRFLLPVACMGAFIYLSARAKKTRIYFFLVAWFFILISPSSSIVTLHDLAAEHRAYLAAYGFYLLFVLGLFQLCVKRSALFIVLIFLTCSFGMTTIKRNRVWQSELTLWADTQKKSPRIVRPLINLGRAYGEAGKTEKAIYYYERSLALAPDVFALNYNLGDLYLAKGQVDRALKLFLRAENLNPGIPEVHGKLGEIYMGENKFELAEGYFKKAVELNPKYPSVLRNLGILNYYHLGRHRQGVAYFSRSLSLDPDQPEAEEIRQLIAGFGRHP</sequence>